<dbReference type="Proteomes" id="UP000450012">
    <property type="component" value="Unassembled WGS sequence"/>
</dbReference>
<keyword evidence="1" id="KW-1133">Transmembrane helix</keyword>
<dbReference type="InterPro" id="IPR012902">
    <property type="entry name" value="N_methyl_site"/>
</dbReference>
<sequence>MNSKTLHRREAGFTLVEIAIVLLIVGLMIGGLIAPLSSQMEQRRVSDTQRVMNEAREALFGFALRNGYLPCPAISATNGLEDRTSNVCNKRYGFLPWATLGVNRLDGWNRLMGYTVTPEFADSGAPFTLKTARDITIATRNRNGQLVAATAVNDIPAALISFGRNGYGATSDQNTIVADAGSGNLDEKTNLQSSGTALIARDPSDDARASGGAFDDLVLWISPNILYNRMVAAQRLP</sequence>
<dbReference type="InterPro" id="IPR045584">
    <property type="entry name" value="Pilin-like"/>
</dbReference>
<dbReference type="EMBL" id="WWCK01000004">
    <property type="protein sequence ID" value="MYM67649.1"/>
    <property type="molecule type" value="Genomic_DNA"/>
</dbReference>
<name>A0A7X4GS64_9BURK</name>
<comment type="caution">
    <text evidence="2">The sequence shown here is derived from an EMBL/GenBank/DDBJ whole genome shotgun (WGS) entry which is preliminary data.</text>
</comment>
<keyword evidence="3" id="KW-1185">Reference proteome</keyword>
<dbReference type="PROSITE" id="PS00409">
    <property type="entry name" value="PROKAR_NTER_METHYL"/>
    <property type="match status" value="1"/>
</dbReference>
<accession>A0A7X4GS64</accession>
<dbReference type="AlphaFoldDB" id="A0A7X4GS64"/>
<evidence type="ECO:0000256" key="1">
    <source>
        <dbReference type="SAM" id="Phobius"/>
    </source>
</evidence>
<dbReference type="Gene3D" id="3.30.700.10">
    <property type="entry name" value="Glycoprotein, Type 4 Pilin"/>
    <property type="match status" value="1"/>
</dbReference>
<gene>
    <name evidence="2" type="ORF">GTP45_12505</name>
</gene>
<dbReference type="SUPFAM" id="SSF54523">
    <property type="entry name" value="Pili subunits"/>
    <property type="match status" value="1"/>
</dbReference>
<reference evidence="2 3" key="1">
    <citation type="submission" date="2019-12" db="EMBL/GenBank/DDBJ databases">
        <title>Novel species isolated from a subtropical stream in China.</title>
        <authorList>
            <person name="Lu H."/>
        </authorList>
    </citation>
    <scope>NUCLEOTIDE SEQUENCE [LARGE SCALE GENOMIC DNA]</scope>
    <source>
        <strain evidence="2 3">FT55W</strain>
    </source>
</reference>
<dbReference type="Pfam" id="PF07963">
    <property type="entry name" value="N_methyl"/>
    <property type="match status" value="1"/>
</dbReference>
<keyword evidence="1" id="KW-0812">Transmembrane</keyword>
<dbReference type="RefSeq" id="WP_161014228.1">
    <property type="nucleotide sequence ID" value="NZ_WWCK01000004.1"/>
</dbReference>
<protein>
    <submittedName>
        <fullName evidence="2">Prepilin-type cleavage/methylation domain-containing protein</fullName>
    </submittedName>
</protein>
<feature type="transmembrane region" description="Helical" evidence="1">
    <location>
        <begin position="12"/>
        <end position="34"/>
    </location>
</feature>
<keyword evidence="1" id="KW-0472">Membrane</keyword>
<organism evidence="2 3">
    <name type="scientific">Duganella rivi</name>
    <dbReference type="NCBI Taxonomy" id="2666083"/>
    <lineage>
        <taxon>Bacteria</taxon>
        <taxon>Pseudomonadati</taxon>
        <taxon>Pseudomonadota</taxon>
        <taxon>Betaproteobacteria</taxon>
        <taxon>Burkholderiales</taxon>
        <taxon>Oxalobacteraceae</taxon>
        <taxon>Telluria group</taxon>
        <taxon>Duganella</taxon>
    </lineage>
</organism>
<proteinExistence type="predicted"/>
<evidence type="ECO:0000313" key="2">
    <source>
        <dbReference type="EMBL" id="MYM67649.1"/>
    </source>
</evidence>
<evidence type="ECO:0000313" key="3">
    <source>
        <dbReference type="Proteomes" id="UP000450012"/>
    </source>
</evidence>